<reference evidence="1 2" key="1">
    <citation type="journal article" date="2016" name="Nat. Commun.">
        <title>Thousands of microbial genomes shed light on interconnected biogeochemical processes in an aquifer system.</title>
        <authorList>
            <person name="Anantharaman K."/>
            <person name="Brown C.T."/>
            <person name="Hug L.A."/>
            <person name="Sharon I."/>
            <person name="Castelle C.J."/>
            <person name="Probst A.J."/>
            <person name="Thomas B.C."/>
            <person name="Singh A."/>
            <person name="Wilkins M.J."/>
            <person name="Karaoz U."/>
            <person name="Brodie E.L."/>
            <person name="Williams K.H."/>
            <person name="Hubbard S.S."/>
            <person name="Banfield J.F."/>
        </authorList>
    </citation>
    <scope>NUCLEOTIDE SEQUENCE [LARGE SCALE GENOMIC DNA]</scope>
    <source>
        <strain evidence="2">RIFCSPLOWO2_12_FULL_64_10</strain>
    </source>
</reference>
<comment type="caution">
    <text evidence="1">The sequence shown here is derived from an EMBL/GenBank/DDBJ whole genome shotgun (WGS) entry which is preliminary data.</text>
</comment>
<proteinExistence type="predicted"/>
<gene>
    <name evidence="1" type="ORF">A3F84_23545</name>
</gene>
<evidence type="ECO:0000313" key="1">
    <source>
        <dbReference type="EMBL" id="OGG51724.1"/>
    </source>
</evidence>
<dbReference type="AlphaFoldDB" id="A0A1F6CRF3"/>
<evidence type="ECO:0000313" key="2">
    <source>
        <dbReference type="Proteomes" id="UP000178606"/>
    </source>
</evidence>
<accession>A0A1F6CRF3</accession>
<name>A0A1F6CRF3_HANXR</name>
<organism evidence="1 2">
    <name type="scientific">Handelsmanbacteria sp. (strain RIFCSPLOWO2_12_FULL_64_10)</name>
    <dbReference type="NCBI Taxonomy" id="1817868"/>
    <lineage>
        <taxon>Bacteria</taxon>
        <taxon>Candidatus Handelsmaniibacteriota</taxon>
    </lineage>
</organism>
<dbReference type="Proteomes" id="UP000178606">
    <property type="component" value="Unassembled WGS sequence"/>
</dbReference>
<dbReference type="EMBL" id="MFKF01000173">
    <property type="protein sequence ID" value="OGG51724.1"/>
    <property type="molecule type" value="Genomic_DNA"/>
</dbReference>
<protein>
    <submittedName>
        <fullName evidence="1">Uncharacterized protein</fullName>
    </submittedName>
</protein>
<sequence length="66" mass="7584">MPWEDPIVEEVRKARDAYAKRFNYDLDAIYRDLKEKERKSGRVVVPCPTREVAGNSSEEVRAGESA</sequence>